<dbReference type="InterPro" id="IPR045339">
    <property type="entry name" value="DUF6534"/>
</dbReference>
<dbReference type="OrthoDB" id="3223377at2759"/>
<dbReference type="Proteomes" id="UP000807306">
    <property type="component" value="Unassembled WGS sequence"/>
</dbReference>
<feature type="region of interest" description="Disordered" evidence="1">
    <location>
        <begin position="287"/>
        <end position="343"/>
    </location>
</feature>
<proteinExistence type="predicted"/>
<dbReference type="AlphaFoldDB" id="A0A9P6ECA4"/>
<comment type="caution">
    <text evidence="4">The sequence shown here is derived from an EMBL/GenBank/DDBJ whole genome shotgun (WGS) entry which is preliminary data.</text>
</comment>
<feature type="compositionally biased region" description="Polar residues" evidence="1">
    <location>
        <begin position="312"/>
        <end position="331"/>
    </location>
</feature>
<keyword evidence="2" id="KW-1133">Transmembrane helix</keyword>
<feature type="transmembrane region" description="Helical" evidence="2">
    <location>
        <begin position="220"/>
        <end position="241"/>
    </location>
</feature>
<name>A0A9P6ECA4_9AGAR</name>
<dbReference type="PANTHER" id="PTHR40465:SF1">
    <property type="entry name" value="DUF6534 DOMAIN-CONTAINING PROTEIN"/>
    <property type="match status" value="1"/>
</dbReference>
<keyword evidence="2" id="KW-0812">Transmembrane</keyword>
<dbReference type="Pfam" id="PF20152">
    <property type="entry name" value="DUF6534"/>
    <property type="match status" value="1"/>
</dbReference>
<evidence type="ECO:0000313" key="5">
    <source>
        <dbReference type="Proteomes" id="UP000807306"/>
    </source>
</evidence>
<evidence type="ECO:0000313" key="4">
    <source>
        <dbReference type="EMBL" id="KAF9526409.1"/>
    </source>
</evidence>
<feature type="transmembrane region" description="Helical" evidence="2">
    <location>
        <begin position="103"/>
        <end position="127"/>
    </location>
</feature>
<feature type="domain" description="DUF6534" evidence="3">
    <location>
        <begin position="186"/>
        <end position="270"/>
    </location>
</feature>
<protein>
    <recommendedName>
        <fullName evidence="3">DUF6534 domain-containing protein</fullName>
    </recommendedName>
</protein>
<feature type="transmembrane region" description="Helical" evidence="2">
    <location>
        <begin position="33"/>
        <end position="54"/>
    </location>
</feature>
<sequence length="343" mass="36973">MSDPTAAAGAPNMGPITLPPGFPPLVEVAGTLFLGYMLNWGLFGVLAAQVYLYYLAFTDEPLSRKLLVYGVFCFEIVQVIMLTDSGFKTFGYGFGSALALDTIGTIWITVPLMSAIIAWVVQGFYAYRISVLGASKWPAIGIMALSTIGLGGGIATAVIGQHKVFFHLFIGGDMSITTGIWNGSHALCDVIIAVYMVYYLSSRNTGWKSTQDTVNRLIRLVIETGTLTAVIAIVNLILSALPGTPTYFQVSSAILGKLYSNSMMVMLNSRIKVGRLTSDDSGIHTSSAMIGQQSRSTTSQGISVSRTKEEWSSYQLNPLSPNRKQSSSNDASYVEMKHEPLAV</sequence>
<evidence type="ECO:0000256" key="1">
    <source>
        <dbReference type="SAM" id="MobiDB-lite"/>
    </source>
</evidence>
<evidence type="ECO:0000259" key="3">
    <source>
        <dbReference type="Pfam" id="PF20152"/>
    </source>
</evidence>
<evidence type="ECO:0000256" key="2">
    <source>
        <dbReference type="SAM" id="Phobius"/>
    </source>
</evidence>
<feature type="transmembrane region" description="Helical" evidence="2">
    <location>
        <begin position="139"/>
        <end position="160"/>
    </location>
</feature>
<dbReference type="EMBL" id="MU157872">
    <property type="protein sequence ID" value="KAF9526409.1"/>
    <property type="molecule type" value="Genomic_DNA"/>
</dbReference>
<feature type="compositionally biased region" description="Polar residues" evidence="1">
    <location>
        <begin position="287"/>
        <end position="305"/>
    </location>
</feature>
<feature type="transmembrane region" description="Helical" evidence="2">
    <location>
        <begin position="180"/>
        <end position="200"/>
    </location>
</feature>
<accession>A0A9P6ECA4</accession>
<dbReference type="PANTHER" id="PTHR40465">
    <property type="entry name" value="CHROMOSOME 1, WHOLE GENOME SHOTGUN SEQUENCE"/>
    <property type="match status" value="1"/>
</dbReference>
<keyword evidence="5" id="KW-1185">Reference proteome</keyword>
<feature type="transmembrane region" description="Helical" evidence="2">
    <location>
        <begin position="66"/>
        <end position="83"/>
    </location>
</feature>
<reference evidence="4" key="1">
    <citation type="submission" date="2020-11" db="EMBL/GenBank/DDBJ databases">
        <authorList>
            <consortium name="DOE Joint Genome Institute"/>
            <person name="Ahrendt S."/>
            <person name="Riley R."/>
            <person name="Andreopoulos W."/>
            <person name="Labutti K."/>
            <person name="Pangilinan J."/>
            <person name="Ruiz-Duenas F.J."/>
            <person name="Barrasa J.M."/>
            <person name="Sanchez-Garcia M."/>
            <person name="Camarero S."/>
            <person name="Miyauchi S."/>
            <person name="Serrano A."/>
            <person name="Linde D."/>
            <person name="Babiker R."/>
            <person name="Drula E."/>
            <person name="Ayuso-Fernandez I."/>
            <person name="Pacheco R."/>
            <person name="Padilla G."/>
            <person name="Ferreira P."/>
            <person name="Barriuso J."/>
            <person name="Kellner H."/>
            <person name="Castanera R."/>
            <person name="Alfaro M."/>
            <person name="Ramirez L."/>
            <person name="Pisabarro A.G."/>
            <person name="Kuo A."/>
            <person name="Tritt A."/>
            <person name="Lipzen A."/>
            <person name="He G."/>
            <person name="Yan M."/>
            <person name="Ng V."/>
            <person name="Cullen D."/>
            <person name="Martin F."/>
            <person name="Rosso M.-N."/>
            <person name="Henrissat B."/>
            <person name="Hibbett D."/>
            <person name="Martinez A.T."/>
            <person name="Grigoriev I.V."/>
        </authorList>
    </citation>
    <scope>NUCLEOTIDE SEQUENCE</scope>
    <source>
        <strain evidence="4">CBS 506.95</strain>
    </source>
</reference>
<organism evidence="4 5">
    <name type="scientific">Crepidotus variabilis</name>
    <dbReference type="NCBI Taxonomy" id="179855"/>
    <lineage>
        <taxon>Eukaryota</taxon>
        <taxon>Fungi</taxon>
        <taxon>Dikarya</taxon>
        <taxon>Basidiomycota</taxon>
        <taxon>Agaricomycotina</taxon>
        <taxon>Agaricomycetes</taxon>
        <taxon>Agaricomycetidae</taxon>
        <taxon>Agaricales</taxon>
        <taxon>Agaricineae</taxon>
        <taxon>Crepidotaceae</taxon>
        <taxon>Crepidotus</taxon>
    </lineage>
</organism>
<keyword evidence="2" id="KW-0472">Membrane</keyword>
<gene>
    <name evidence="4" type="ORF">CPB83DRAFT_858050</name>
</gene>